<gene>
    <name evidence="1" type="ORF">AS189_16465</name>
</gene>
<dbReference type="InterPro" id="IPR006311">
    <property type="entry name" value="TAT_signal"/>
</dbReference>
<reference evidence="1 2" key="2">
    <citation type="journal article" date="2016" name="J. Biotechnol.">
        <title>Complete genome sequence of Arthrobacter alpinus ERGS4:06, a yellow pigmented bacterium tolerant to cold and radiations isolated from Sikkim Himalaya.</title>
        <authorList>
            <person name="Kumar R."/>
            <person name="Singh D."/>
            <person name="Swarnkar M.K."/>
            <person name="Singh A.K."/>
            <person name="Kumar S."/>
        </authorList>
    </citation>
    <scope>NUCLEOTIDE SEQUENCE [LARGE SCALE GENOMIC DNA]</scope>
    <source>
        <strain evidence="1 2">ERGS4:06</strain>
    </source>
</reference>
<name>A0A0S2M2I7_9MICC</name>
<dbReference type="AlphaFoldDB" id="A0A0S2M2I7"/>
<accession>A0A0S2M2I7</accession>
<dbReference type="Proteomes" id="UP000059574">
    <property type="component" value="Chromosome"/>
</dbReference>
<dbReference type="EMBL" id="CP013200">
    <property type="protein sequence ID" value="ALO67782.1"/>
    <property type="molecule type" value="Genomic_DNA"/>
</dbReference>
<dbReference type="OrthoDB" id="4965218at2"/>
<evidence type="ECO:0000313" key="1">
    <source>
        <dbReference type="EMBL" id="ALO67782.1"/>
    </source>
</evidence>
<sequence length="222" mass="22524">MSDLEQQNFTNKPRNRRAIVKGAAWSVPVIAAAIAAPAASASTANAGIAWTASSSSLVNLRVLDSATVVTAQVLPTVPTAFTITNGAGAISGPATVTIRVDRPSGINISLGRARGFGVYSYAGVPTPSGTREAVYQKTPIVLGVGGIEYGFPLTTYTATQNVTVDSNGQLVVPVEFALAGRSDLVAISALANFPVTLTVAFADGNTYTASTVVSVPVGAGVL</sequence>
<reference evidence="2" key="1">
    <citation type="submission" date="2015-11" db="EMBL/GenBank/DDBJ databases">
        <authorList>
            <person name="Kumar R."/>
            <person name="Singh D."/>
            <person name="Swarnkar M.K."/>
            <person name="Singh A.K."/>
            <person name="Kumar S."/>
        </authorList>
    </citation>
    <scope>NUCLEOTIDE SEQUENCE [LARGE SCALE GENOMIC DNA]</scope>
    <source>
        <strain evidence="2">ERGS4:06</strain>
    </source>
</reference>
<dbReference type="PROSITE" id="PS51318">
    <property type="entry name" value="TAT"/>
    <property type="match status" value="1"/>
</dbReference>
<dbReference type="RefSeq" id="WP_062291301.1">
    <property type="nucleotide sequence ID" value="NZ_CP013200.1"/>
</dbReference>
<proteinExistence type="predicted"/>
<organism evidence="1 2">
    <name type="scientific">Arthrobacter alpinus</name>
    <dbReference type="NCBI Taxonomy" id="656366"/>
    <lineage>
        <taxon>Bacteria</taxon>
        <taxon>Bacillati</taxon>
        <taxon>Actinomycetota</taxon>
        <taxon>Actinomycetes</taxon>
        <taxon>Micrococcales</taxon>
        <taxon>Micrococcaceae</taxon>
        <taxon>Arthrobacter</taxon>
    </lineage>
</organism>
<evidence type="ECO:0000313" key="2">
    <source>
        <dbReference type="Proteomes" id="UP000059574"/>
    </source>
</evidence>
<protein>
    <submittedName>
        <fullName evidence="1">Uncharacterized protein</fullName>
    </submittedName>
</protein>